<name>A0A7M7SYA0_STRPU</name>
<dbReference type="InParanoid" id="A0A7M7SYA0"/>
<keyword evidence="3" id="KW-1185">Reference proteome</keyword>
<evidence type="ECO:0000256" key="1">
    <source>
        <dbReference type="SAM" id="MobiDB-lite"/>
    </source>
</evidence>
<protein>
    <submittedName>
        <fullName evidence="2">Uncharacterized protein</fullName>
    </submittedName>
</protein>
<dbReference type="EnsemblMetazoa" id="XM_030984263">
    <property type="protein sequence ID" value="XP_030840123"/>
    <property type="gene ID" value="LOC115923491"/>
</dbReference>
<dbReference type="Proteomes" id="UP000007110">
    <property type="component" value="Unassembled WGS sequence"/>
</dbReference>
<dbReference type="GeneID" id="115923491"/>
<proteinExistence type="predicted"/>
<evidence type="ECO:0000313" key="2">
    <source>
        <dbReference type="EnsemblMetazoa" id="XP_030840123"/>
    </source>
</evidence>
<dbReference type="AlphaFoldDB" id="A0A7M7SYA0"/>
<evidence type="ECO:0000313" key="3">
    <source>
        <dbReference type="Proteomes" id="UP000007110"/>
    </source>
</evidence>
<dbReference type="RefSeq" id="XP_030840123.1">
    <property type="nucleotide sequence ID" value="XM_030984263.1"/>
</dbReference>
<feature type="region of interest" description="Disordered" evidence="1">
    <location>
        <begin position="20"/>
        <end position="64"/>
    </location>
</feature>
<dbReference type="KEGG" id="spu:115923491"/>
<sequence length="152" mass="16611">MATPVVRADAQDDLVMEFECEEDGSCGESGENDSVSGSSDSPDSTGSSSDTDSDASDADAGEHGRIVEWEYEPLPGLVVNLGKMLAMLEGPTTQIGFMKMSRIGVHVEDVVCLHLSMKVIVSVVRKLQRSRQRLIDRVQVVWWILRSLSRPS</sequence>
<organism evidence="2 3">
    <name type="scientific">Strongylocentrotus purpuratus</name>
    <name type="common">Purple sea urchin</name>
    <dbReference type="NCBI Taxonomy" id="7668"/>
    <lineage>
        <taxon>Eukaryota</taxon>
        <taxon>Metazoa</taxon>
        <taxon>Echinodermata</taxon>
        <taxon>Eleutherozoa</taxon>
        <taxon>Echinozoa</taxon>
        <taxon>Echinoidea</taxon>
        <taxon>Euechinoidea</taxon>
        <taxon>Echinacea</taxon>
        <taxon>Camarodonta</taxon>
        <taxon>Echinidea</taxon>
        <taxon>Strongylocentrotidae</taxon>
        <taxon>Strongylocentrotus</taxon>
    </lineage>
</organism>
<reference evidence="3" key="1">
    <citation type="submission" date="2015-02" db="EMBL/GenBank/DDBJ databases">
        <title>Genome sequencing for Strongylocentrotus purpuratus.</title>
        <authorList>
            <person name="Murali S."/>
            <person name="Liu Y."/>
            <person name="Vee V."/>
            <person name="English A."/>
            <person name="Wang M."/>
            <person name="Skinner E."/>
            <person name="Han Y."/>
            <person name="Muzny D.M."/>
            <person name="Worley K.C."/>
            <person name="Gibbs R.A."/>
        </authorList>
    </citation>
    <scope>NUCLEOTIDE SEQUENCE</scope>
</reference>
<feature type="compositionally biased region" description="Low complexity" evidence="1">
    <location>
        <begin position="26"/>
        <end position="50"/>
    </location>
</feature>
<reference evidence="2" key="2">
    <citation type="submission" date="2021-01" db="UniProtKB">
        <authorList>
            <consortium name="EnsemblMetazoa"/>
        </authorList>
    </citation>
    <scope>IDENTIFICATION</scope>
</reference>
<accession>A0A7M7SYA0</accession>